<dbReference type="Proteomes" id="UP001285521">
    <property type="component" value="Unassembled WGS sequence"/>
</dbReference>
<feature type="region of interest" description="Disordered" evidence="1">
    <location>
        <begin position="88"/>
        <end position="109"/>
    </location>
</feature>
<dbReference type="RefSeq" id="WP_319968302.1">
    <property type="nucleotide sequence ID" value="NZ_JAXAVW010000019.1"/>
</dbReference>
<dbReference type="InterPro" id="IPR036689">
    <property type="entry name" value="ESAT-6-like_sf"/>
</dbReference>
<reference evidence="2 3" key="1">
    <citation type="submission" date="2023-11" db="EMBL/GenBank/DDBJ databases">
        <title>Lentzea sokolovensis, sp. nov., Lentzea kristufkii, sp. nov., and Lentzea miocenensis, sp. nov., rare actinobacteria from Sokolov Coal Basin, Miocene lacustrine sediment, Czech Republic.</title>
        <authorList>
            <person name="Lara A."/>
            <person name="Kotroba L."/>
            <person name="Nouioui I."/>
            <person name="Neumann-Schaal M."/>
            <person name="Mast Y."/>
            <person name="Chronakova A."/>
        </authorList>
    </citation>
    <scope>NUCLEOTIDE SEQUENCE [LARGE SCALE GENOMIC DNA]</scope>
    <source>
        <strain evidence="2 3">BCCO 10_0856</strain>
    </source>
</reference>
<gene>
    <name evidence="2" type="ORF">SK803_23925</name>
</gene>
<comment type="caution">
    <text evidence="2">The sequence shown here is derived from an EMBL/GenBank/DDBJ whole genome shotgun (WGS) entry which is preliminary data.</text>
</comment>
<evidence type="ECO:0000313" key="2">
    <source>
        <dbReference type="EMBL" id="MDX8033278.1"/>
    </source>
</evidence>
<evidence type="ECO:0000256" key="1">
    <source>
        <dbReference type="SAM" id="MobiDB-lite"/>
    </source>
</evidence>
<name>A0ABU4T5R0_9PSEU</name>
<protein>
    <recommendedName>
        <fullName evidence="4">Excreted virulence factor EspC, type VII ESX diderm</fullName>
    </recommendedName>
</protein>
<evidence type="ECO:0000313" key="3">
    <source>
        <dbReference type="Proteomes" id="UP001285521"/>
    </source>
</evidence>
<sequence>MSFAVNAFQLNSYAGLVRNHHEDAVPAAGYAERNLTVGPSAGEGVINLLTSSHEQVRSDVVAAMRRLAEVLGSCASALDASVKMYDSTDRGSAEQLDSTYPNPGDPPKLPPLPGGIDQGGTISVVWQARFPAGRLTEPGKPEDFQNPIQILNDLTNLLSPGWWIAQILKETIGVNPVEELAKVITGDWEAIAKCASTFNSLSFFCEDVAYDLRINLGALLETWHGNAANGAFQYFGAFGTTIESHQQALVSLRDRYLEAAKGVWEMAETAGDLIQGIFDWAFWAAVEVAAGGVLVETGVGPAVLWSLAALQCAAIVRDWKAVTDLIMKVQNLVRGIHGEILNLIGSNGAFKAHPFPADGYHNPGAR</sequence>
<organism evidence="2 3">
    <name type="scientific">Lentzea miocenica</name>
    <dbReference type="NCBI Taxonomy" id="3095431"/>
    <lineage>
        <taxon>Bacteria</taxon>
        <taxon>Bacillati</taxon>
        <taxon>Actinomycetota</taxon>
        <taxon>Actinomycetes</taxon>
        <taxon>Pseudonocardiales</taxon>
        <taxon>Pseudonocardiaceae</taxon>
        <taxon>Lentzea</taxon>
    </lineage>
</organism>
<proteinExistence type="predicted"/>
<evidence type="ECO:0008006" key="4">
    <source>
        <dbReference type="Google" id="ProtNLM"/>
    </source>
</evidence>
<keyword evidence="3" id="KW-1185">Reference proteome</keyword>
<dbReference type="SUPFAM" id="SSF140453">
    <property type="entry name" value="EsxAB dimer-like"/>
    <property type="match status" value="1"/>
</dbReference>
<accession>A0ABU4T5R0</accession>
<dbReference type="EMBL" id="JAXAVW010000019">
    <property type="protein sequence ID" value="MDX8033278.1"/>
    <property type="molecule type" value="Genomic_DNA"/>
</dbReference>